<dbReference type="InterPro" id="IPR002016">
    <property type="entry name" value="Haem_peroxidase"/>
</dbReference>
<evidence type="ECO:0000313" key="19">
    <source>
        <dbReference type="EMBL" id="RDW25358.1"/>
    </source>
</evidence>
<dbReference type="EMBL" id="CP017558">
    <property type="protein sequence ID" value="AOW07472.1"/>
    <property type="molecule type" value="Genomic_DNA"/>
</dbReference>
<dbReference type="SUPFAM" id="SSF48113">
    <property type="entry name" value="Heme-dependent peroxidases"/>
    <property type="match status" value="1"/>
</dbReference>
<dbReference type="Pfam" id="PF00141">
    <property type="entry name" value="peroxidase"/>
    <property type="match status" value="1"/>
</dbReference>
<evidence type="ECO:0000256" key="14">
    <source>
        <dbReference type="RuleBase" id="RU363051"/>
    </source>
</evidence>
<dbReference type="InterPro" id="IPR002207">
    <property type="entry name" value="Peroxidase_I"/>
</dbReference>
<keyword evidence="7" id="KW-0479">Metal-binding</keyword>
<dbReference type="InterPro" id="IPR044831">
    <property type="entry name" value="Ccp1-like"/>
</dbReference>
<dbReference type="Proteomes" id="UP000182444">
    <property type="component" value="Chromosome 1F"/>
</dbReference>
<dbReference type="OrthoDB" id="2859658at2759"/>
<evidence type="ECO:0000256" key="10">
    <source>
        <dbReference type="ARBA" id="ARBA00023004"/>
    </source>
</evidence>
<dbReference type="GO" id="GO:0042744">
    <property type="term" value="P:hydrogen peroxide catabolic process"/>
    <property type="evidence" value="ECO:0007669"/>
    <property type="project" value="TreeGrafter"/>
</dbReference>
<dbReference type="GO" id="GO:0004130">
    <property type="term" value="F:cytochrome-c peroxidase activity"/>
    <property type="evidence" value="ECO:0007669"/>
    <property type="project" value="UniProtKB-EC"/>
</dbReference>
<dbReference type="PROSITE" id="PS00436">
    <property type="entry name" value="PEROXIDASE_2"/>
    <property type="match status" value="1"/>
</dbReference>
<evidence type="ECO:0000256" key="2">
    <source>
        <dbReference type="ARBA" id="ARBA00004305"/>
    </source>
</evidence>
<dbReference type="InterPro" id="IPR019793">
    <property type="entry name" value="Peroxidases_heam-ligand_BS"/>
</dbReference>
<dbReference type="SMR" id="A0A1D8NPB3"/>
<dbReference type="PANTHER" id="PTHR31356">
    <property type="entry name" value="THYLAKOID LUMENAL 29 KDA PROTEIN, CHLOROPLASTIC-RELATED"/>
    <property type="match status" value="1"/>
</dbReference>
<dbReference type="RefSeq" id="XP_505666.1">
    <property type="nucleotide sequence ID" value="XM_505666.1"/>
</dbReference>
<dbReference type="OMA" id="MAKNYPV"/>
<proteinExistence type="inferred from homology"/>
<keyword evidence="16" id="KW-0812">Transmembrane</keyword>
<evidence type="ECO:0000256" key="4">
    <source>
        <dbReference type="ARBA" id="ARBA00005997"/>
    </source>
</evidence>
<comment type="similarity">
    <text evidence="4">Belongs to the peroxidase family. Cytochrome c peroxidase subfamily.</text>
</comment>
<sequence>MRSFRAVRNFSTTAKRLSQAPKASTPNASSGNGFVLAFVAAAAGAGAYYYYANSPAAKVETFNATKADYQKVYDAIADKLIEDDDYDDGSYGPVLLRLAWHSSGTYNKSDNKFGSSGGTMRFKPEASHAANNGLVNARNFLKPIHEKFPWISTGDLYTLGGVTAVQELGGPIIPWKRGRVDEPESASPPDGSLPDASQGATHVRNVFNRQGFNDQEMVALIGAHALGRCHKQNSGFEGPWTFSPTMFTNDFYKLLLDDKWQWKKWDGNPQYEDVKTKSLMMLPTDMALATDKNFKKWATAYAKDQDLFFKDFSAAFSKMLNNGVDFPQGTEIWEFKPKNA</sequence>
<evidence type="ECO:0000256" key="7">
    <source>
        <dbReference type="ARBA" id="ARBA00022723"/>
    </source>
</evidence>
<keyword evidence="6" id="KW-0349">Heme</keyword>
<comment type="catalytic activity">
    <reaction evidence="13">
        <text>2 Fe(II)-[cytochrome c] + H2O2 + 2 H(+) = 2 Fe(III)-[cytochrome c] + 2 H2O</text>
        <dbReference type="Rhea" id="RHEA:16581"/>
        <dbReference type="Rhea" id="RHEA-COMP:10350"/>
        <dbReference type="Rhea" id="RHEA-COMP:14399"/>
        <dbReference type="ChEBI" id="CHEBI:15377"/>
        <dbReference type="ChEBI" id="CHEBI:15378"/>
        <dbReference type="ChEBI" id="CHEBI:16240"/>
        <dbReference type="ChEBI" id="CHEBI:29033"/>
        <dbReference type="ChEBI" id="CHEBI:29034"/>
        <dbReference type="EC" id="1.11.1.5"/>
    </reaction>
</comment>
<dbReference type="PRINTS" id="PR00459">
    <property type="entry name" value="ASPEROXIDASE"/>
</dbReference>
<dbReference type="PANTHER" id="PTHR31356:SF58">
    <property type="entry name" value="CYTOCHROME C PEROXIDASE, MITOCHONDRIAL"/>
    <property type="match status" value="1"/>
</dbReference>
<keyword evidence="16" id="KW-0472">Membrane</keyword>
<accession>A0A1D8NPB3</accession>
<comment type="subcellular location">
    <subcellularLocation>
        <location evidence="3">Mitochondrion intermembrane space</location>
    </subcellularLocation>
    <subcellularLocation>
        <location evidence="2">Mitochondrion matrix</location>
    </subcellularLocation>
</comment>
<feature type="region of interest" description="Disordered" evidence="15">
    <location>
        <begin position="175"/>
        <end position="198"/>
    </location>
</feature>
<dbReference type="PROSITE" id="PS50873">
    <property type="entry name" value="PEROXIDASE_4"/>
    <property type="match status" value="1"/>
</dbReference>
<dbReference type="FunFam" id="1.10.520.10:FF:000005">
    <property type="entry name" value="Cytochrome c peroxidase"/>
    <property type="match status" value="1"/>
</dbReference>
<evidence type="ECO:0000256" key="6">
    <source>
        <dbReference type="ARBA" id="ARBA00022617"/>
    </source>
</evidence>
<dbReference type="PRINTS" id="PR00458">
    <property type="entry name" value="PEROXIDASE"/>
</dbReference>
<evidence type="ECO:0000256" key="9">
    <source>
        <dbReference type="ARBA" id="ARBA00023002"/>
    </source>
</evidence>
<dbReference type="GO" id="GO:0005758">
    <property type="term" value="C:mitochondrial intermembrane space"/>
    <property type="evidence" value="ECO:0007669"/>
    <property type="project" value="UniProtKB-SubCell"/>
</dbReference>
<keyword evidence="10" id="KW-0408">Iron</keyword>
<evidence type="ECO:0000256" key="5">
    <source>
        <dbReference type="ARBA" id="ARBA00022559"/>
    </source>
</evidence>
<dbReference type="GO" id="GO:0034599">
    <property type="term" value="P:cellular response to oxidative stress"/>
    <property type="evidence" value="ECO:0007669"/>
    <property type="project" value="EnsemblFungi"/>
</dbReference>
<evidence type="ECO:0000256" key="12">
    <source>
        <dbReference type="ARBA" id="ARBA00038574"/>
    </source>
</evidence>
<dbReference type="GO" id="GO:0020037">
    <property type="term" value="F:heme binding"/>
    <property type="evidence" value="ECO:0007669"/>
    <property type="project" value="UniProtKB-UniRule"/>
</dbReference>
<keyword evidence="5 14" id="KW-0575">Peroxidase</keyword>
<dbReference type="EC" id="1.11.1.-" evidence="14"/>
<evidence type="ECO:0000256" key="8">
    <source>
        <dbReference type="ARBA" id="ARBA00022946"/>
    </source>
</evidence>
<evidence type="ECO:0000313" key="20">
    <source>
        <dbReference type="Proteomes" id="UP000182444"/>
    </source>
</evidence>
<dbReference type="GO" id="GO:0000302">
    <property type="term" value="P:response to reactive oxygen species"/>
    <property type="evidence" value="ECO:0007669"/>
    <property type="project" value="TreeGrafter"/>
</dbReference>
<dbReference type="AlphaFoldDB" id="A0A1D8NPB3"/>
<dbReference type="GeneID" id="2908688"/>
<keyword evidence="8" id="KW-0809">Transit peptide</keyword>
<dbReference type="Proteomes" id="UP000256601">
    <property type="component" value="Unassembled WGS sequence"/>
</dbReference>
<dbReference type="EMBL" id="KZ859005">
    <property type="protein sequence ID" value="RDW25358.1"/>
    <property type="molecule type" value="Genomic_DNA"/>
</dbReference>
<protein>
    <recommendedName>
        <fullName evidence="14">Peroxidase</fullName>
        <ecNumber evidence="14">1.11.1.-</ecNumber>
    </recommendedName>
</protein>
<evidence type="ECO:0000313" key="18">
    <source>
        <dbReference type="EMBL" id="AOW07472.1"/>
    </source>
</evidence>
<dbReference type="eggNOG" id="ENOG502QR1E">
    <property type="taxonomic scope" value="Eukaryota"/>
</dbReference>
<reference evidence="18 20" key="1">
    <citation type="journal article" date="2016" name="PLoS ONE">
        <title>Sequence Assembly of Yarrowia lipolytica Strain W29/CLIB89 Shows Transposable Element Diversity.</title>
        <authorList>
            <person name="Magnan C."/>
            <person name="Yu J."/>
            <person name="Chang I."/>
            <person name="Jahn E."/>
            <person name="Kanomata Y."/>
            <person name="Wu J."/>
            <person name="Zeller M."/>
            <person name="Oakes M."/>
            <person name="Baldi P."/>
            <person name="Sandmeyer S."/>
        </authorList>
    </citation>
    <scope>NUCLEOTIDE SEQUENCE [LARGE SCALE GENOMIC DNA]</scope>
    <source>
        <strain evidence="18">CLIB89</strain>
        <strain evidence="20">CLIB89(W29)</strain>
    </source>
</reference>
<keyword evidence="16" id="KW-1133">Transmembrane helix</keyword>
<evidence type="ECO:0000313" key="21">
    <source>
        <dbReference type="Proteomes" id="UP000256601"/>
    </source>
</evidence>
<dbReference type="GO" id="GO:0046872">
    <property type="term" value="F:metal ion binding"/>
    <property type="evidence" value="ECO:0007669"/>
    <property type="project" value="UniProtKB-UniRule"/>
</dbReference>
<dbReference type="Gene3D" id="1.10.520.10">
    <property type="match status" value="1"/>
</dbReference>
<dbReference type="FunFam" id="1.10.420.10:FF:000009">
    <property type="entry name" value="Ascorbate peroxidase"/>
    <property type="match status" value="1"/>
</dbReference>
<name>A0A1D8NPB3_YARLL</name>
<organism evidence="18 20">
    <name type="scientific">Yarrowia lipolytica</name>
    <name type="common">Candida lipolytica</name>
    <dbReference type="NCBI Taxonomy" id="4952"/>
    <lineage>
        <taxon>Eukaryota</taxon>
        <taxon>Fungi</taxon>
        <taxon>Dikarya</taxon>
        <taxon>Ascomycota</taxon>
        <taxon>Saccharomycotina</taxon>
        <taxon>Dipodascomycetes</taxon>
        <taxon>Dipodascales</taxon>
        <taxon>Dipodascales incertae sedis</taxon>
        <taxon>Yarrowia</taxon>
    </lineage>
</organism>
<evidence type="ECO:0000256" key="11">
    <source>
        <dbReference type="ARBA" id="ARBA00023128"/>
    </source>
</evidence>
<evidence type="ECO:0000256" key="13">
    <source>
        <dbReference type="ARBA" id="ARBA00049265"/>
    </source>
</evidence>
<comment type="subunit">
    <text evidence="12">Forms a one-to-one complex with cytochrome c.</text>
</comment>
<dbReference type="Gene3D" id="1.10.420.10">
    <property type="entry name" value="Peroxidase, domain 2"/>
    <property type="match status" value="1"/>
</dbReference>
<dbReference type="GO" id="GO:0005759">
    <property type="term" value="C:mitochondrial matrix"/>
    <property type="evidence" value="ECO:0007669"/>
    <property type="project" value="UniProtKB-SubCell"/>
</dbReference>
<feature type="domain" description="Plant heme peroxidase family profile" evidence="17">
    <location>
        <begin position="79"/>
        <end position="340"/>
    </location>
</feature>
<keyword evidence="9 14" id="KW-0560">Oxidoreductase</keyword>
<dbReference type="CDD" id="cd00691">
    <property type="entry name" value="ascorbate_peroxidase"/>
    <property type="match status" value="1"/>
</dbReference>
<dbReference type="PROSITE" id="PS00435">
    <property type="entry name" value="PEROXIDASE_1"/>
    <property type="match status" value="1"/>
</dbReference>
<comment type="function">
    <text evidence="1">Destroys radicals which are normally produced within the cells and which are toxic to biological systems.</text>
</comment>
<evidence type="ECO:0000256" key="15">
    <source>
        <dbReference type="SAM" id="MobiDB-lite"/>
    </source>
</evidence>
<evidence type="ECO:0000256" key="3">
    <source>
        <dbReference type="ARBA" id="ARBA00004569"/>
    </source>
</evidence>
<dbReference type="VEuPathDB" id="FungiDB:YALI1_F27211g"/>
<evidence type="ECO:0000256" key="16">
    <source>
        <dbReference type="SAM" id="Phobius"/>
    </source>
</evidence>
<feature type="transmembrane region" description="Helical" evidence="16">
    <location>
        <begin position="32"/>
        <end position="51"/>
    </location>
</feature>
<dbReference type="KEGG" id="yli:2908688"/>
<gene>
    <name evidence="19" type="ORF">B0I71DRAFT_132753</name>
    <name evidence="18" type="ORF">YALI1_F27211g</name>
</gene>
<dbReference type="InterPro" id="IPR019794">
    <property type="entry name" value="Peroxidases_AS"/>
</dbReference>
<keyword evidence="11" id="KW-0496">Mitochondrion</keyword>
<evidence type="ECO:0000256" key="1">
    <source>
        <dbReference type="ARBA" id="ARBA00003917"/>
    </source>
</evidence>
<dbReference type="VEuPathDB" id="FungiDB:YALI0_F20504g"/>
<evidence type="ECO:0000259" key="17">
    <source>
        <dbReference type="PROSITE" id="PS50873"/>
    </source>
</evidence>
<reference evidence="19 21" key="2">
    <citation type="submission" date="2018-07" db="EMBL/GenBank/DDBJ databases">
        <title>Draft Genome Assemblies for Five Robust Yarrowia lipolytica Strains Exhibiting High Lipid Production and Pentose Sugar Utilization and Sugar Alcohol Secretion from Undetoxified Lignocellulosic Biomass Hydrolysates.</title>
        <authorList>
            <consortium name="DOE Joint Genome Institute"/>
            <person name="Walker C."/>
            <person name="Ryu S."/>
            <person name="Na H."/>
            <person name="Zane M."/>
            <person name="LaButti K."/>
            <person name="Lipzen A."/>
            <person name="Haridas S."/>
            <person name="Barry K."/>
            <person name="Grigoriev I.V."/>
            <person name="Quarterman J."/>
            <person name="Slininger P."/>
            <person name="Dien B."/>
            <person name="Trinh C.T."/>
        </authorList>
    </citation>
    <scope>NUCLEOTIDE SEQUENCE [LARGE SCALE GENOMIC DNA]</scope>
    <source>
        <strain evidence="19 21">YB392</strain>
    </source>
</reference>
<dbReference type="InterPro" id="IPR010255">
    <property type="entry name" value="Haem_peroxidase_sf"/>
</dbReference>